<gene>
    <name evidence="3" type="ORF">PG996_010834</name>
</gene>
<feature type="domain" description="Heterokaryon incompatibility" evidence="2">
    <location>
        <begin position="154"/>
        <end position="265"/>
    </location>
</feature>
<comment type="caution">
    <text evidence="3">The sequence shown here is derived from an EMBL/GenBank/DDBJ whole genome shotgun (WGS) entry which is preliminary data.</text>
</comment>
<keyword evidence="4" id="KW-1185">Reference proteome</keyword>
<dbReference type="PANTHER" id="PTHR24148:SF73">
    <property type="entry name" value="HET DOMAIN PROTEIN (AFU_ORTHOLOGUE AFUA_8G01020)"/>
    <property type="match status" value="1"/>
</dbReference>
<dbReference type="PANTHER" id="PTHR24148">
    <property type="entry name" value="ANKYRIN REPEAT DOMAIN-CONTAINING PROTEIN 39 HOMOLOG-RELATED"/>
    <property type="match status" value="1"/>
</dbReference>
<proteinExistence type="predicted"/>
<dbReference type="InterPro" id="IPR010730">
    <property type="entry name" value="HET"/>
</dbReference>
<dbReference type="Proteomes" id="UP001446871">
    <property type="component" value="Unassembled WGS sequence"/>
</dbReference>
<sequence>MEQNQGTSHDAEGVFGQSSHSQPTPQPATLPSEDVDLGHYIYRPLDASNKEIRLVTVLPGERDSPIQVTLQHVSLNPPAPQTFPTVKSLKEVQATLPEGWFAYQTLRDRIMFRKRIGPQSDWVSTWVHPNPQVSQTEYDITMHPPPSREGIPDFEALSYAWGSLDMTAAVVVHENFDELTGTQPLPSIQSGRRVLRVGENLHEALLYLRLPNEPRVIWIDALCINQDDPKERGHQVKRMAHIYSCARKVVAWIGPEYDNAAKAIEGLAHIGNKVELLDDTWFAPSPGASEPSWYLPQVSLPFDTAFWATEISTLH</sequence>
<evidence type="ECO:0000313" key="3">
    <source>
        <dbReference type="EMBL" id="KAK8060904.1"/>
    </source>
</evidence>
<feature type="region of interest" description="Disordered" evidence="1">
    <location>
        <begin position="1"/>
        <end position="33"/>
    </location>
</feature>
<evidence type="ECO:0000256" key="1">
    <source>
        <dbReference type="SAM" id="MobiDB-lite"/>
    </source>
</evidence>
<feature type="compositionally biased region" description="Polar residues" evidence="1">
    <location>
        <begin position="16"/>
        <end position="29"/>
    </location>
</feature>
<dbReference type="EMBL" id="JAQQWM010000006">
    <property type="protein sequence ID" value="KAK8060904.1"/>
    <property type="molecule type" value="Genomic_DNA"/>
</dbReference>
<evidence type="ECO:0000313" key="4">
    <source>
        <dbReference type="Proteomes" id="UP001446871"/>
    </source>
</evidence>
<protein>
    <recommendedName>
        <fullName evidence="2">Heterokaryon incompatibility domain-containing protein</fullName>
    </recommendedName>
</protein>
<organism evidence="3 4">
    <name type="scientific">Apiospora saccharicola</name>
    <dbReference type="NCBI Taxonomy" id="335842"/>
    <lineage>
        <taxon>Eukaryota</taxon>
        <taxon>Fungi</taxon>
        <taxon>Dikarya</taxon>
        <taxon>Ascomycota</taxon>
        <taxon>Pezizomycotina</taxon>
        <taxon>Sordariomycetes</taxon>
        <taxon>Xylariomycetidae</taxon>
        <taxon>Amphisphaeriales</taxon>
        <taxon>Apiosporaceae</taxon>
        <taxon>Apiospora</taxon>
    </lineage>
</organism>
<accession>A0ABR1UST6</accession>
<evidence type="ECO:0000259" key="2">
    <source>
        <dbReference type="Pfam" id="PF06985"/>
    </source>
</evidence>
<name>A0ABR1UST6_9PEZI</name>
<dbReference type="Pfam" id="PF06985">
    <property type="entry name" value="HET"/>
    <property type="match status" value="1"/>
</dbReference>
<reference evidence="3 4" key="1">
    <citation type="submission" date="2023-01" db="EMBL/GenBank/DDBJ databases">
        <title>Analysis of 21 Apiospora genomes using comparative genomics revels a genus with tremendous synthesis potential of carbohydrate active enzymes and secondary metabolites.</title>
        <authorList>
            <person name="Sorensen T."/>
        </authorList>
    </citation>
    <scope>NUCLEOTIDE SEQUENCE [LARGE SCALE GENOMIC DNA]</scope>
    <source>
        <strain evidence="3 4">CBS 83171</strain>
    </source>
</reference>
<dbReference type="InterPro" id="IPR052895">
    <property type="entry name" value="HetReg/Transcr_Mod"/>
</dbReference>